<dbReference type="InterPro" id="IPR052905">
    <property type="entry name" value="LD-transpeptidase_YkuD-like"/>
</dbReference>
<dbReference type="PANTHER" id="PTHR41533">
    <property type="entry name" value="L,D-TRANSPEPTIDASE HI_1667-RELATED"/>
    <property type="match status" value="1"/>
</dbReference>
<evidence type="ECO:0000256" key="6">
    <source>
        <dbReference type="ARBA" id="ARBA00023316"/>
    </source>
</evidence>
<evidence type="ECO:0000256" key="7">
    <source>
        <dbReference type="PROSITE-ProRule" id="PRU01373"/>
    </source>
</evidence>
<gene>
    <name evidence="10" type="ORF">ACFQZI_05845</name>
</gene>
<dbReference type="PROSITE" id="PS52029">
    <property type="entry name" value="LD_TPASE"/>
    <property type="match status" value="1"/>
</dbReference>
<evidence type="ECO:0000313" key="11">
    <source>
        <dbReference type="Proteomes" id="UP001597073"/>
    </source>
</evidence>
<keyword evidence="6 7" id="KW-0961">Cell wall biogenesis/degradation</keyword>
<sequence length="495" mass="56373">MKTRTNAGDYNLYSRKANTLLLTCLFLIVMMLAVFVSMAAVKQPARKLYDKELSAEIEKQLVGGKLSLNFPASVKRFYTQRQFDANWLAKETAEDQTWAAMLMIDCVLQFGLNQADYHPKELLYSTLHDIFERPAGVPLDQQARFDIMLTDAMVSFANNLHFGKYNPQYPASKIDKGNLDFDALSLINMAMQSKDLMLTITGAQPQNKLYQDIQSRMHAIAGVQLGDCYEFPEADVRKMALNMERLRWATLDTDNYLQVNVPSYKLSFYHNGLLDTFRVIVGKPGNATPTLNSAVNYFTTAPEWKVPQKIFIKELLPKAIKDTAYLSAHHYSIYNDAGMLINPNKTYLLKIKQAPQRYRATQSAGCDNALGQVVFRFANIHDIYLHDTPEQELFYRKNRALSHGCVRVQYAAKLAKLMLENDGLSVVVPTMEKAIDRGIRKNFVLKKPVKIAVTYITCEIVNGRLVVYDDVYGLDKNLDMLLYKKDDQTLKVTQN</sequence>
<accession>A0ABW2ZDS9</accession>
<evidence type="ECO:0000256" key="8">
    <source>
        <dbReference type="SAM" id="Phobius"/>
    </source>
</evidence>
<dbReference type="Pfam" id="PF20142">
    <property type="entry name" value="Scaffold"/>
    <property type="match status" value="1"/>
</dbReference>
<dbReference type="InterPro" id="IPR038063">
    <property type="entry name" value="Transpep_catalytic_dom"/>
</dbReference>
<comment type="pathway">
    <text evidence="1 7">Cell wall biogenesis; peptidoglycan biosynthesis.</text>
</comment>
<keyword evidence="5 7" id="KW-0573">Peptidoglycan synthesis</keyword>
<evidence type="ECO:0000256" key="1">
    <source>
        <dbReference type="ARBA" id="ARBA00004752"/>
    </source>
</evidence>
<comment type="similarity">
    <text evidence="2">Belongs to the YkuD family.</text>
</comment>
<dbReference type="RefSeq" id="WP_377139659.1">
    <property type="nucleotide sequence ID" value="NZ_JBHTIA010000003.1"/>
</dbReference>
<keyword evidence="8" id="KW-0812">Transmembrane</keyword>
<dbReference type="PANTHER" id="PTHR41533:SF2">
    <property type="entry name" value="BLR7131 PROTEIN"/>
    <property type="match status" value="1"/>
</dbReference>
<dbReference type="EMBL" id="JBHTIA010000003">
    <property type="protein sequence ID" value="MFD0764365.1"/>
    <property type="molecule type" value="Genomic_DNA"/>
</dbReference>
<feature type="transmembrane region" description="Helical" evidence="8">
    <location>
        <begin position="20"/>
        <end position="41"/>
    </location>
</feature>
<feature type="active site" description="Nucleophile" evidence="7">
    <location>
        <position position="405"/>
    </location>
</feature>
<keyword evidence="11" id="KW-1185">Reference proteome</keyword>
<evidence type="ECO:0000313" key="10">
    <source>
        <dbReference type="EMBL" id="MFD0764365.1"/>
    </source>
</evidence>
<dbReference type="CDD" id="cd16913">
    <property type="entry name" value="YkuD_like"/>
    <property type="match status" value="1"/>
</dbReference>
<dbReference type="Pfam" id="PF03734">
    <property type="entry name" value="YkuD"/>
    <property type="match status" value="1"/>
</dbReference>
<dbReference type="Gene3D" id="2.40.440.10">
    <property type="entry name" value="L,D-transpeptidase catalytic domain-like"/>
    <property type="match status" value="1"/>
</dbReference>
<feature type="domain" description="L,D-TPase catalytic" evidence="9">
    <location>
        <begin position="255"/>
        <end position="429"/>
    </location>
</feature>
<evidence type="ECO:0000256" key="3">
    <source>
        <dbReference type="ARBA" id="ARBA00022679"/>
    </source>
</evidence>
<proteinExistence type="inferred from homology"/>
<evidence type="ECO:0000256" key="2">
    <source>
        <dbReference type="ARBA" id="ARBA00005992"/>
    </source>
</evidence>
<keyword evidence="4 7" id="KW-0133">Cell shape</keyword>
<comment type="caution">
    <text evidence="10">The sequence shown here is derived from an EMBL/GenBank/DDBJ whole genome shotgun (WGS) entry which is preliminary data.</text>
</comment>
<protein>
    <submittedName>
        <fullName evidence="10">L,D-transpeptidase family protein</fullName>
    </submittedName>
</protein>
<evidence type="ECO:0000259" key="9">
    <source>
        <dbReference type="PROSITE" id="PS52029"/>
    </source>
</evidence>
<keyword evidence="8" id="KW-1133">Transmembrane helix</keyword>
<dbReference type="SUPFAM" id="SSF141523">
    <property type="entry name" value="L,D-transpeptidase catalytic domain-like"/>
    <property type="match status" value="1"/>
</dbReference>
<dbReference type="Proteomes" id="UP001597073">
    <property type="component" value="Unassembled WGS sequence"/>
</dbReference>
<keyword evidence="8" id="KW-0472">Membrane</keyword>
<keyword evidence="3" id="KW-0808">Transferase</keyword>
<organism evidence="10 11">
    <name type="scientific">Mucilaginibacter lutimaris</name>
    <dbReference type="NCBI Taxonomy" id="931629"/>
    <lineage>
        <taxon>Bacteria</taxon>
        <taxon>Pseudomonadati</taxon>
        <taxon>Bacteroidota</taxon>
        <taxon>Sphingobacteriia</taxon>
        <taxon>Sphingobacteriales</taxon>
        <taxon>Sphingobacteriaceae</taxon>
        <taxon>Mucilaginibacter</taxon>
    </lineage>
</organism>
<evidence type="ECO:0000256" key="4">
    <source>
        <dbReference type="ARBA" id="ARBA00022960"/>
    </source>
</evidence>
<dbReference type="InterPro" id="IPR005490">
    <property type="entry name" value="LD_TPept_cat_dom"/>
</dbReference>
<evidence type="ECO:0000256" key="5">
    <source>
        <dbReference type="ARBA" id="ARBA00022984"/>
    </source>
</evidence>
<name>A0ABW2ZDS9_9SPHI</name>
<dbReference type="InterPro" id="IPR045380">
    <property type="entry name" value="LD_TPept_scaffold_dom"/>
</dbReference>
<reference evidence="11" key="1">
    <citation type="journal article" date="2019" name="Int. J. Syst. Evol. Microbiol.">
        <title>The Global Catalogue of Microorganisms (GCM) 10K type strain sequencing project: providing services to taxonomists for standard genome sequencing and annotation.</title>
        <authorList>
            <consortium name="The Broad Institute Genomics Platform"/>
            <consortium name="The Broad Institute Genome Sequencing Center for Infectious Disease"/>
            <person name="Wu L."/>
            <person name="Ma J."/>
        </authorList>
    </citation>
    <scope>NUCLEOTIDE SEQUENCE [LARGE SCALE GENOMIC DNA]</scope>
    <source>
        <strain evidence="11">CCUG 60742</strain>
    </source>
</reference>
<feature type="active site" description="Proton donor/acceptor" evidence="7">
    <location>
        <position position="386"/>
    </location>
</feature>